<reference evidence="1 2" key="1">
    <citation type="submission" date="2011-01" db="EMBL/GenBank/DDBJ databases">
        <authorList>
            <person name="Muzny D."/>
            <person name="Qin X."/>
            <person name="Deng J."/>
            <person name="Jiang H."/>
            <person name="Liu Y."/>
            <person name="Qu J."/>
            <person name="Song X.-Z."/>
            <person name="Zhang L."/>
            <person name="Thornton R."/>
            <person name="Coyle M."/>
            <person name="Francisco L."/>
            <person name="Jackson L."/>
            <person name="Javaid M."/>
            <person name="Korchina V."/>
            <person name="Kovar C."/>
            <person name="Mata R."/>
            <person name="Mathew T."/>
            <person name="Ngo R."/>
            <person name="Nguyen L."/>
            <person name="Nguyen N."/>
            <person name="Okwuonu G."/>
            <person name="Ongeri F."/>
            <person name="Pham C."/>
            <person name="Simmons D."/>
            <person name="Wilczek-Boney K."/>
            <person name="Hale W."/>
            <person name="Jakkamsetti A."/>
            <person name="Pham P."/>
            <person name="Ruth R."/>
            <person name="San Lucas F."/>
            <person name="Warren J."/>
            <person name="Zhang J."/>
            <person name="Zhao Z."/>
            <person name="Zhou C."/>
            <person name="Zhu D."/>
            <person name="Lee S."/>
            <person name="Bess C."/>
            <person name="Blankenburg K."/>
            <person name="Forbes L."/>
            <person name="Fu Q."/>
            <person name="Gubbala S."/>
            <person name="Hirani K."/>
            <person name="Jayaseelan J.C."/>
            <person name="Lara F."/>
            <person name="Munidasa M."/>
            <person name="Palculict T."/>
            <person name="Patil S."/>
            <person name="Pu L.-L."/>
            <person name="Saada N."/>
            <person name="Tang L."/>
            <person name="Weissenberger G."/>
            <person name="Zhu Y."/>
            <person name="Hemphill L."/>
            <person name="Shang Y."/>
            <person name="Youmans B."/>
            <person name="Ayvaz T."/>
            <person name="Ross M."/>
            <person name="Santibanez J."/>
            <person name="Aqrawi P."/>
            <person name="Gross S."/>
            <person name="Joshi V."/>
            <person name="Fowler G."/>
            <person name="Nazareth L."/>
            <person name="Reid J."/>
            <person name="Worley K."/>
            <person name="Petrosino J."/>
            <person name="Highlander S."/>
            <person name="Gibbs R."/>
        </authorList>
    </citation>
    <scope>NUCLEOTIDE SEQUENCE [LARGE SCALE GENOMIC DNA]</scope>
    <source>
        <strain evidence="1 2">ATCC 33394</strain>
    </source>
</reference>
<gene>
    <name evidence="1" type="ORF">HMPREF9098_2241</name>
</gene>
<dbReference type="EMBL" id="AEWV01000042">
    <property type="protein sequence ID" value="EGC16406.1"/>
    <property type="molecule type" value="Genomic_DNA"/>
</dbReference>
<sequence>MQAQIDQCRRQMQQVIDNTQDLWQKQQRLETIPGVGRSTPNPVIRPD</sequence>
<comment type="caution">
    <text evidence="1">The sequence shown here is derived from an EMBL/GenBank/DDBJ whole genome shotgun (WGS) entry which is preliminary data.</text>
</comment>
<protein>
    <submittedName>
        <fullName evidence="1">Uncharacterized protein</fullName>
    </submittedName>
</protein>
<dbReference type="STRING" id="888741.HMPREF9098_2241"/>
<proteinExistence type="predicted"/>
<organism evidence="1 2">
    <name type="scientific">Kingella denitrificans ATCC 33394</name>
    <dbReference type="NCBI Taxonomy" id="888741"/>
    <lineage>
        <taxon>Bacteria</taxon>
        <taxon>Pseudomonadati</taxon>
        <taxon>Pseudomonadota</taxon>
        <taxon>Betaproteobacteria</taxon>
        <taxon>Neisseriales</taxon>
        <taxon>Neisseriaceae</taxon>
        <taxon>Kingella</taxon>
    </lineage>
</organism>
<dbReference type="RefSeq" id="WP_003784424.1">
    <property type="nucleotide sequence ID" value="NZ_GL870929.1"/>
</dbReference>
<dbReference type="HOGENOM" id="CLU_3169095_0_0_4"/>
<dbReference type="Proteomes" id="UP000004088">
    <property type="component" value="Unassembled WGS sequence"/>
</dbReference>
<dbReference type="AlphaFoldDB" id="F0F2A6"/>
<name>F0F2A6_9NEIS</name>
<evidence type="ECO:0000313" key="2">
    <source>
        <dbReference type="Proteomes" id="UP000004088"/>
    </source>
</evidence>
<evidence type="ECO:0000313" key="1">
    <source>
        <dbReference type="EMBL" id="EGC16406.1"/>
    </source>
</evidence>
<keyword evidence="2" id="KW-1185">Reference proteome</keyword>
<accession>F0F2A6</accession>